<sequence length="261" mass="28439">MSGKWHGWRVAVILGVVATILTTTGAISLVARAAETEWSRLSARPLPEVFAKAGKWYATDQVALVSTNPRRLQGKPGDAGQPILVNGDQGRVADLITREQFQDVELRCEFLVAKGSNSGVKFNGQYEIQIRDTASEKKLTGDSCGGIYPRAEQKPKYHHIDEGVAPKANVAKPAGEWQSLHVIFQSPRFDAAGKKIANAKFVKVVLNGETIHENVEVAHPTGHAWVNPEKPKGPLLFQGDHGPVAFRAIEVRAWTAPKANE</sequence>
<dbReference type="RefSeq" id="WP_162659206.1">
    <property type="nucleotide sequence ID" value="NZ_LR593887.1"/>
</dbReference>
<reference evidence="2" key="1">
    <citation type="submission" date="2019-04" db="EMBL/GenBank/DDBJ databases">
        <authorList>
            <consortium name="Science for Life Laboratories"/>
        </authorList>
    </citation>
    <scope>NUCLEOTIDE SEQUENCE</scope>
    <source>
        <strain evidence="2">MBLW1</strain>
    </source>
</reference>
<dbReference type="Pfam" id="PF06439">
    <property type="entry name" value="3keto-disac_hyd"/>
    <property type="match status" value="1"/>
</dbReference>
<dbReference type="InterPro" id="IPR010496">
    <property type="entry name" value="AL/BT2_dom"/>
</dbReference>
<dbReference type="Proteomes" id="UP000464378">
    <property type="component" value="Chromosome"/>
</dbReference>
<evidence type="ECO:0000259" key="1">
    <source>
        <dbReference type="Pfam" id="PF06439"/>
    </source>
</evidence>
<evidence type="ECO:0000313" key="2">
    <source>
        <dbReference type="EMBL" id="VIP04077.1"/>
    </source>
</evidence>
<feature type="domain" description="3-keto-alpha-glucoside-1,2-lyase/3-keto-2-hydroxy-glucal hydratase" evidence="1">
    <location>
        <begin position="86"/>
        <end position="252"/>
    </location>
</feature>
<proteinExistence type="predicted"/>
<dbReference type="GO" id="GO:0016787">
    <property type="term" value="F:hydrolase activity"/>
    <property type="evidence" value="ECO:0007669"/>
    <property type="project" value="InterPro"/>
</dbReference>
<dbReference type="EMBL" id="LR593887">
    <property type="protein sequence ID" value="VTS05521.1"/>
    <property type="molecule type" value="Genomic_DNA"/>
</dbReference>
<dbReference type="AlphaFoldDB" id="A0A6C2YRU8"/>
<keyword evidence="3" id="KW-1185">Reference proteome</keyword>
<dbReference type="Gene3D" id="2.60.120.560">
    <property type="entry name" value="Exo-inulinase, domain 1"/>
    <property type="match status" value="1"/>
</dbReference>
<accession>A0A6C2YRU8</accession>
<dbReference type="EMBL" id="LR586016">
    <property type="protein sequence ID" value="VIP04077.1"/>
    <property type="molecule type" value="Genomic_DNA"/>
</dbReference>
<dbReference type="InParanoid" id="A0A6C2YRU8"/>
<dbReference type="KEGG" id="tim:GMBLW1_51160"/>
<evidence type="ECO:0000313" key="3">
    <source>
        <dbReference type="Proteomes" id="UP000464378"/>
    </source>
</evidence>
<organism evidence="2">
    <name type="scientific">Tuwongella immobilis</name>
    <dbReference type="NCBI Taxonomy" id="692036"/>
    <lineage>
        <taxon>Bacteria</taxon>
        <taxon>Pseudomonadati</taxon>
        <taxon>Planctomycetota</taxon>
        <taxon>Planctomycetia</taxon>
        <taxon>Gemmatales</taxon>
        <taxon>Gemmataceae</taxon>
        <taxon>Tuwongella</taxon>
    </lineage>
</organism>
<gene>
    <name evidence="2" type="ORF">GMBLW1_51160</name>
</gene>
<name>A0A6C2YRU8_9BACT</name>
<protein>
    <recommendedName>
        <fullName evidence="1">3-keto-alpha-glucoside-1,2-lyase/3-keto-2-hydroxy-glucal hydratase domain-containing protein</fullName>
    </recommendedName>
</protein>